<gene>
    <name evidence="1" type="ORF">OUZ56_022574</name>
</gene>
<sequence length="147" mass="16954">MCIAQCFINHPLAVMLARIPGCGSASHGSLVKWWVCRVVNYKVVDKKFMCMKMDVENWCWLLCDWPINTNNYLCLARLLSIRELRALNWTASVMYFEEAVNHVVQRATCSTSGLTKVVNGRRIASLMTKDMNFDLTFFNELLEPILR</sequence>
<accession>A0ABR0AWT2</accession>
<comment type="caution">
    <text evidence="1">The sequence shown here is derived from an EMBL/GenBank/DDBJ whole genome shotgun (WGS) entry which is preliminary data.</text>
</comment>
<protein>
    <submittedName>
        <fullName evidence="1">Uncharacterized protein</fullName>
    </submittedName>
</protein>
<keyword evidence="2" id="KW-1185">Reference proteome</keyword>
<evidence type="ECO:0000313" key="1">
    <source>
        <dbReference type="EMBL" id="KAK4029600.1"/>
    </source>
</evidence>
<dbReference type="EMBL" id="JAOYFB010000039">
    <property type="protein sequence ID" value="KAK4029600.1"/>
    <property type="molecule type" value="Genomic_DNA"/>
</dbReference>
<evidence type="ECO:0000313" key="2">
    <source>
        <dbReference type="Proteomes" id="UP001234178"/>
    </source>
</evidence>
<reference evidence="1 2" key="1">
    <citation type="journal article" date="2023" name="Nucleic Acids Res.">
        <title>The hologenome of Daphnia magna reveals possible DNA methylation and microbiome-mediated evolution of the host genome.</title>
        <authorList>
            <person name="Chaturvedi A."/>
            <person name="Li X."/>
            <person name="Dhandapani V."/>
            <person name="Marshall H."/>
            <person name="Kissane S."/>
            <person name="Cuenca-Cambronero M."/>
            <person name="Asole G."/>
            <person name="Calvet F."/>
            <person name="Ruiz-Romero M."/>
            <person name="Marangio P."/>
            <person name="Guigo R."/>
            <person name="Rago D."/>
            <person name="Mirbahai L."/>
            <person name="Eastwood N."/>
            <person name="Colbourne J.K."/>
            <person name="Zhou J."/>
            <person name="Mallon E."/>
            <person name="Orsini L."/>
        </authorList>
    </citation>
    <scope>NUCLEOTIDE SEQUENCE [LARGE SCALE GENOMIC DNA]</scope>
    <source>
        <strain evidence="1">LRV0_1</strain>
    </source>
</reference>
<proteinExistence type="predicted"/>
<name>A0ABR0AWT2_9CRUS</name>
<dbReference type="Proteomes" id="UP001234178">
    <property type="component" value="Unassembled WGS sequence"/>
</dbReference>
<organism evidence="1 2">
    <name type="scientific">Daphnia magna</name>
    <dbReference type="NCBI Taxonomy" id="35525"/>
    <lineage>
        <taxon>Eukaryota</taxon>
        <taxon>Metazoa</taxon>
        <taxon>Ecdysozoa</taxon>
        <taxon>Arthropoda</taxon>
        <taxon>Crustacea</taxon>
        <taxon>Branchiopoda</taxon>
        <taxon>Diplostraca</taxon>
        <taxon>Cladocera</taxon>
        <taxon>Anomopoda</taxon>
        <taxon>Daphniidae</taxon>
        <taxon>Daphnia</taxon>
    </lineage>
</organism>